<accession>A0A844YDR4</accession>
<evidence type="ECO:0000313" key="3">
    <source>
        <dbReference type="Proteomes" id="UP000430272"/>
    </source>
</evidence>
<dbReference type="AlphaFoldDB" id="A0A844YDR4"/>
<protein>
    <submittedName>
        <fullName evidence="2">Uncharacterized protein</fullName>
    </submittedName>
</protein>
<keyword evidence="3" id="KW-1185">Reference proteome</keyword>
<reference evidence="2 3" key="1">
    <citation type="submission" date="2019-12" db="EMBL/GenBank/DDBJ databases">
        <title>Genomic-based taxomic classification of the family Erythrobacteraceae.</title>
        <authorList>
            <person name="Xu L."/>
        </authorList>
    </citation>
    <scope>NUCLEOTIDE SEQUENCE [LARGE SCALE GENOMIC DNA]</scope>
    <source>
        <strain evidence="2 3">JCM 17468</strain>
    </source>
</reference>
<keyword evidence="1" id="KW-0812">Transmembrane</keyword>
<sequence>MTGKSEEGTHTAPRRWVRWLLWLHAFLWVLFALGMIAVAVLSPEALDNPVFVQVLIACSLAAIGAAAAARYRLWGAGLTLFGGVGVVIAWVLGDSGDPYRYYVMGALALFAVLVALDRRAFVRLGAR</sequence>
<feature type="transmembrane region" description="Helical" evidence="1">
    <location>
        <begin position="99"/>
        <end position="116"/>
    </location>
</feature>
<dbReference type="EMBL" id="WTYD01000003">
    <property type="protein sequence ID" value="MXO55082.1"/>
    <property type="molecule type" value="Genomic_DNA"/>
</dbReference>
<feature type="transmembrane region" description="Helical" evidence="1">
    <location>
        <begin position="48"/>
        <end position="66"/>
    </location>
</feature>
<evidence type="ECO:0000256" key="1">
    <source>
        <dbReference type="SAM" id="Phobius"/>
    </source>
</evidence>
<feature type="transmembrane region" description="Helical" evidence="1">
    <location>
        <begin position="73"/>
        <end position="93"/>
    </location>
</feature>
<proteinExistence type="predicted"/>
<organism evidence="2 3">
    <name type="scientific">Qipengyuania pelagi</name>
    <dbReference type="NCBI Taxonomy" id="994320"/>
    <lineage>
        <taxon>Bacteria</taxon>
        <taxon>Pseudomonadati</taxon>
        <taxon>Pseudomonadota</taxon>
        <taxon>Alphaproteobacteria</taxon>
        <taxon>Sphingomonadales</taxon>
        <taxon>Erythrobacteraceae</taxon>
        <taxon>Qipengyuania</taxon>
    </lineage>
</organism>
<name>A0A844YDR4_9SPHN</name>
<comment type="caution">
    <text evidence="2">The sequence shown here is derived from an EMBL/GenBank/DDBJ whole genome shotgun (WGS) entry which is preliminary data.</text>
</comment>
<keyword evidence="1" id="KW-0472">Membrane</keyword>
<gene>
    <name evidence="2" type="ORF">GRI47_13825</name>
</gene>
<keyword evidence="1" id="KW-1133">Transmembrane helix</keyword>
<dbReference type="RefSeq" id="WP_160661957.1">
    <property type="nucleotide sequence ID" value="NZ_BAABDV010000001.1"/>
</dbReference>
<evidence type="ECO:0000313" key="2">
    <source>
        <dbReference type="EMBL" id="MXO55082.1"/>
    </source>
</evidence>
<dbReference type="Proteomes" id="UP000430272">
    <property type="component" value="Unassembled WGS sequence"/>
</dbReference>
<feature type="transmembrane region" description="Helical" evidence="1">
    <location>
        <begin position="21"/>
        <end position="42"/>
    </location>
</feature>